<dbReference type="PANTHER" id="PTHR42879:SF6">
    <property type="entry name" value="NADPH-DEPENDENT REDUCTASE BACG"/>
    <property type="match status" value="1"/>
</dbReference>
<evidence type="ECO:0000313" key="4">
    <source>
        <dbReference type="Proteomes" id="UP000198802"/>
    </source>
</evidence>
<organism evidence="3 4">
    <name type="scientific">Parafrankia irregularis</name>
    <dbReference type="NCBI Taxonomy" id="795642"/>
    <lineage>
        <taxon>Bacteria</taxon>
        <taxon>Bacillati</taxon>
        <taxon>Actinomycetota</taxon>
        <taxon>Actinomycetes</taxon>
        <taxon>Frankiales</taxon>
        <taxon>Frankiaceae</taxon>
        <taxon>Parafrankia</taxon>
    </lineage>
</organism>
<sequence>MDLGLDGRRAIVTGGSRGIGRAIAAALVAEGVQVVIAARDEERLKVTAAELAAGAAGGVVVPVVADTGSDESVRELVARTVSELGGVDILVNNAARVGGSGTPGDVRALATADAADDFNVKVLGYLRAAQEVIPHLAEQGWGRIVNIGGLAARQVGIVGGSIRNAGIVALTKTLADELGPRGITVNAVHPGFTRTDQHGGTISLDEEQYATFGDRVAIGRIVTADEVAAVVTFLVSPVAAAITGESIAAGGGTPGPIHY</sequence>
<evidence type="ECO:0000256" key="2">
    <source>
        <dbReference type="ARBA" id="ARBA00023002"/>
    </source>
</evidence>
<dbReference type="GO" id="GO:0016491">
    <property type="term" value="F:oxidoreductase activity"/>
    <property type="evidence" value="ECO:0007669"/>
    <property type="project" value="UniProtKB-KW"/>
</dbReference>
<dbReference type="Gene3D" id="3.40.50.720">
    <property type="entry name" value="NAD(P)-binding Rossmann-like Domain"/>
    <property type="match status" value="1"/>
</dbReference>
<dbReference type="PANTHER" id="PTHR42879">
    <property type="entry name" value="3-OXOACYL-(ACYL-CARRIER-PROTEIN) REDUCTASE"/>
    <property type="match status" value="1"/>
</dbReference>
<reference evidence="4" key="1">
    <citation type="submission" date="2015-11" db="EMBL/GenBank/DDBJ databases">
        <authorList>
            <person name="Varghese N."/>
        </authorList>
    </citation>
    <scope>NUCLEOTIDE SEQUENCE [LARGE SCALE GENOMIC DNA]</scope>
    <source>
        <strain evidence="4">DSM 45899</strain>
    </source>
</reference>
<dbReference type="InterPro" id="IPR002347">
    <property type="entry name" value="SDR_fam"/>
</dbReference>
<dbReference type="PRINTS" id="PR00081">
    <property type="entry name" value="GDHRDH"/>
</dbReference>
<dbReference type="FunFam" id="3.40.50.720:FF:000084">
    <property type="entry name" value="Short-chain dehydrogenase reductase"/>
    <property type="match status" value="1"/>
</dbReference>
<name>A0A0S4QQU8_9ACTN</name>
<dbReference type="RefSeq" id="WP_091280689.1">
    <property type="nucleotide sequence ID" value="NZ_FAOZ01000017.1"/>
</dbReference>
<comment type="similarity">
    <text evidence="1">Belongs to the short-chain dehydrogenases/reductases (SDR) family.</text>
</comment>
<dbReference type="SUPFAM" id="SSF51735">
    <property type="entry name" value="NAD(P)-binding Rossmann-fold domains"/>
    <property type="match status" value="1"/>
</dbReference>
<dbReference type="Proteomes" id="UP000198802">
    <property type="component" value="Unassembled WGS sequence"/>
</dbReference>
<proteinExistence type="inferred from homology"/>
<dbReference type="InterPro" id="IPR036291">
    <property type="entry name" value="NAD(P)-bd_dom_sf"/>
</dbReference>
<keyword evidence="4" id="KW-1185">Reference proteome</keyword>
<dbReference type="InterPro" id="IPR050259">
    <property type="entry name" value="SDR"/>
</dbReference>
<gene>
    <name evidence="3" type="ORF">Ga0074812_11716</name>
</gene>
<accession>A0A0S4QQU8</accession>
<dbReference type="AlphaFoldDB" id="A0A0S4QQU8"/>
<dbReference type="Pfam" id="PF13561">
    <property type="entry name" value="adh_short_C2"/>
    <property type="match status" value="1"/>
</dbReference>
<dbReference type="EMBL" id="FAOZ01000017">
    <property type="protein sequence ID" value="CUU58107.1"/>
    <property type="molecule type" value="Genomic_DNA"/>
</dbReference>
<protein>
    <submittedName>
        <fullName evidence="3">NAD(P)-dependent dehydrogenase, short-chain alcohol dehydrogenase family</fullName>
    </submittedName>
</protein>
<evidence type="ECO:0000313" key="3">
    <source>
        <dbReference type="EMBL" id="CUU58107.1"/>
    </source>
</evidence>
<evidence type="ECO:0000256" key="1">
    <source>
        <dbReference type="ARBA" id="ARBA00006484"/>
    </source>
</evidence>
<keyword evidence="2" id="KW-0560">Oxidoreductase</keyword>
<dbReference type="PRINTS" id="PR00080">
    <property type="entry name" value="SDRFAMILY"/>
</dbReference>